<keyword evidence="1" id="KW-0812">Transmembrane</keyword>
<organism evidence="2">
    <name type="scientific">Gibberella zeae</name>
    <name type="common">Wheat head blight fungus</name>
    <name type="synonym">Fusarium graminearum</name>
    <dbReference type="NCBI Taxonomy" id="5518"/>
    <lineage>
        <taxon>Eukaryota</taxon>
        <taxon>Fungi</taxon>
        <taxon>Dikarya</taxon>
        <taxon>Ascomycota</taxon>
        <taxon>Pezizomycotina</taxon>
        <taxon>Sordariomycetes</taxon>
        <taxon>Hypocreomycetidae</taxon>
        <taxon>Hypocreales</taxon>
        <taxon>Nectriaceae</taxon>
        <taxon>Fusarium</taxon>
    </lineage>
</organism>
<reference evidence="2" key="1">
    <citation type="submission" date="2019-04" db="EMBL/GenBank/DDBJ databases">
        <authorList>
            <person name="Melise S."/>
            <person name="Noan J."/>
            <person name="Okalmin O."/>
        </authorList>
    </citation>
    <scope>NUCLEOTIDE SEQUENCE</scope>
    <source>
        <strain evidence="2">FN9</strain>
    </source>
</reference>
<accession>A0A4E9ENF9</accession>
<gene>
    <name evidence="2" type="ORF">FUG_LOCUS580160</name>
</gene>
<dbReference type="AlphaFoldDB" id="A0A4E9ENF9"/>
<protein>
    <submittedName>
        <fullName evidence="2">Uncharacterized protein</fullName>
    </submittedName>
</protein>
<evidence type="ECO:0000256" key="1">
    <source>
        <dbReference type="SAM" id="Phobius"/>
    </source>
</evidence>
<keyword evidence="1" id="KW-0472">Membrane</keyword>
<evidence type="ECO:0000313" key="2">
    <source>
        <dbReference type="EMBL" id="VIO64523.1"/>
    </source>
</evidence>
<dbReference type="EMBL" id="CAAKMV010000200">
    <property type="protein sequence ID" value="VIO64523.1"/>
    <property type="molecule type" value="Genomic_DNA"/>
</dbReference>
<feature type="transmembrane region" description="Helical" evidence="1">
    <location>
        <begin position="45"/>
        <end position="69"/>
    </location>
</feature>
<name>A0A4E9ENF9_GIBZA</name>
<sequence>MYMPEAELTVFKVTSTLNLCFQSVQLTASITGSPIFRFVSMQMSALMILLLSIWLMLIRMSCNIVLWLFKHPFIPVFDANLVRIRSKSLVQMRQYNGPR</sequence>
<keyword evidence="1" id="KW-1133">Transmembrane helix</keyword>
<proteinExistence type="predicted"/>